<evidence type="ECO:0000256" key="7">
    <source>
        <dbReference type="ARBA" id="ARBA00022697"/>
    </source>
</evidence>
<evidence type="ECO:0000256" key="10">
    <source>
        <dbReference type="ARBA" id="ARBA00022840"/>
    </source>
</evidence>
<dbReference type="PANTHER" id="PTHR20861">
    <property type="entry name" value="HOMOSERINE/4-DIPHOSPHOCYTIDYL-2-C-METHYL-D-ERYTHRITOL KINASE"/>
    <property type="match status" value="1"/>
</dbReference>
<comment type="catalytic activity">
    <reaction evidence="11 12">
        <text>L-homoserine + ATP = O-phospho-L-homoserine + ADP + H(+)</text>
        <dbReference type="Rhea" id="RHEA:13985"/>
        <dbReference type="ChEBI" id="CHEBI:15378"/>
        <dbReference type="ChEBI" id="CHEBI:30616"/>
        <dbReference type="ChEBI" id="CHEBI:57476"/>
        <dbReference type="ChEBI" id="CHEBI:57590"/>
        <dbReference type="ChEBI" id="CHEBI:456216"/>
        <dbReference type="EC" id="2.7.1.39"/>
    </reaction>
</comment>
<evidence type="ECO:0000256" key="5">
    <source>
        <dbReference type="ARBA" id="ARBA00022605"/>
    </source>
</evidence>
<dbReference type="InterPro" id="IPR013750">
    <property type="entry name" value="GHMP_kinase_C_dom"/>
</dbReference>
<dbReference type="Gene3D" id="3.30.230.10">
    <property type="match status" value="1"/>
</dbReference>
<proteinExistence type="inferred from homology"/>
<dbReference type="InterPro" id="IPR036554">
    <property type="entry name" value="GHMP_kinase_C_sf"/>
</dbReference>
<comment type="pathway">
    <text evidence="1 12">Amino-acid biosynthesis; L-threonine biosynthesis; L-threonine from L-aspartate: step 4/5.</text>
</comment>
<feature type="binding site" evidence="12">
    <location>
        <begin position="101"/>
        <end position="111"/>
    </location>
    <ligand>
        <name>ATP</name>
        <dbReference type="ChEBI" id="CHEBI:30616"/>
    </ligand>
</feature>
<dbReference type="PIRSF" id="PIRSF000676">
    <property type="entry name" value="Homoser_kin"/>
    <property type="match status" value="1"/>
</dbReference>
<evidence type="ECO:0000259" key="13">
    <source>
        <dbReference type="Pfam" id="PF00288"/>
    </source>
</evidence>
<dbReference type="Pfam" id="PF08544">
    <property type="entry name" value="GHMP_kinases_C"/>
    <property type="match status" value="1"/>
</dbReference>
<gene>
    <name evidence="12 15" type="primary">thrB</name>
    <name evidence="15" type="ORF">ACFFGH_31955</name>
</gene>
<comment type="similarity">
    <text evidence="2 12">Belongs to the GHMP kinase family. Homoserine kinase subfamily.</text>
</comment>
<dbReference type="Proteomes" id="UP001589896">
    <property type="component" value="Unassembled WGS sequence"/>
</dbReference>
<dbReference type="NCBIfam" id="TIGR00191">
    <property type="entry name" value="thrB"/>
    <property type="match status" value="1"/>
</dbReference>
<keyword evidence="5 12" id="KW-0028">Amino-acid biosynthesis</keyword>
<dbReference type="InterPro" id="IPR020568">
    <property type="entry name" value="Ribosomal_Su5_D2-typ_SF"/>
</dbReference>
<dbReference type="PANTHER" id="PTHR20861:SF1">
    <property type="entry name" value="HOMOSERINE KINASE"/>
    <property type="match status" value="1"/>
</dbReference>
<organism evidence="15 16">
    <name type="scientific">Lysobacter korlensis</name>
    <dbReference type="NCBI Taxonomy" id="553636"/>
    <lineage>
        <taxon>Bacteria</taxon>
        <taxon>Pseudomonadati</taxon>
        <taxon>Pseudomonadota</taxon>
        <taxon>Gammaproteobacteria</taxon>
        <taxon>Lysobacterales</taxon>
        <taxon>Lysobacteraceae</taxon>
        <taxon>Lysobacter</taxon>
    </lineage>
</organism>
<comment type="function">
    <text evidence="12">Catalyzes the ATP-dependent phosphorylation of L-homoserine to L-homoserine phosphate.</text>
</comment>
<dbReference type="PROSITE" id="PS00627">
    <property type="entry name" value="GHMP_KINASES_ATP"/>
    <property type="match status" value="1"/>
</dbReference>
<evidence type="ECO:0000256" key="9">
    <source>
        <dbReference type="ARBA" id="ARBA00022777"/>
    </source>
</evidence>
<dbReference type="GO" id="GO:0004413">
    <property type="term" value="F:homoserine kinase activity"/>
    <property type="evidence" value="ECO:0007669"/>
    <property type="project" value="UniProtKB-EC"/>
</dbReference>
<evidence type="ECO:0000259" key="14">
    <source>
        <dbReference type="Pfam" id="PF08544"/>
    </source>
</evidence>
<keyword evidence="7 12" id="KW-0791">Threonine biosynthesis</keyword>
<keyword evidence="9 12" id="KW-0418">Kinase</keyword>
<dbReference type="EC" id="2.7.1.39" evidence="3 12"/>
<comment type="subcellular location">
    <subcellularLocation>
        <location evidence="12">Cytoplasm</location>
    </subcellularLocation>
</comment>
<accession>A0ABV6S2W3</accession>
<dbReference type="SUPFAM" id="SSF54211">
    <property type="entry name" value="Ribosomal protein S5 domain 2-like"/>
    <property type="match status" value="1"/>
</dbReference>
<evidence type="ECO:0000256" key="2">
    <source>
        <dbReference type="ARBA" id="ARBA00007370"/>
    </source>
</evidence>
<dbReference type="InterPro" id="IPR006203">
    <property type="entry name" value="GHMP_knse_ATP-bd_CS"/>
</dbReference>
<evidence type="ECO:0000256" key="1">
    <source>
        <dbReference type="ARBA" id="ARBA00005015"/>
    </source>
</evidence>
<feature type="domain" description="GHMP kinase N-terminal" evidence="13">
    <location>
        <begin position="72"/>
        <end position="156"/>
    </location>
</feature>
<evidence type="ECO:0000256" key="8">
    <source>
        <dbReference type="ARBA" id="ARBA00022741"/>
    </source>
</evidence>
<dbReference type="PRINTS" id="PR00958">
    <property type="entry name" value="HOMSERKINASE"/>
</dbReference>
<sequence length="319" mass="33115">MTAATGVPATLDGRAVHVKVPATSANLGPGFDTLGLALSVYDELEVRVRQEPGASVEVHGIGAGDVPTDESNLVVRAIAHAFSRVGQPMPGLDLVAHNVIPHGRGMGSSGAAIVAGIMAAKGLLEGIVEFDADALLRLATELEGHPDNVAPAIFGGLTIAWVTPEGPAHKKLNVHRGVSPAVFVPEHTMSTQLARSLQPTSVPHEDAIFNVSRSALLIAALIQSPELLHAATEDRLHQSYRASAMPETDRLIRVLRDCGLAAVVSGAGPSVLVLGSDPAQRLLAADLVARHAETPWQALLLAVDFKGATVVPHPADALV</sequence>
<keyword evidence="16" id="KW-1185">Reference proteome</keyword>
<dbReference type="SUPFAM" id="SSF55060">
    <property type="entry name" value="GHMP Kinase, C-terminal domain"/>
    <property type="match status" value="1"/>
</dbReference>
<dbReference type="InterPro" id="IPR014721">
    <property type="entry name" value="Ribsml_uS5_D2-typ_fold_subgr"/>
</dbReference>
<keyword evidence="6 12" id="KW-0808">Transferase</keyword>
<evidence type="ECO:0000256" key="12">
    <source>
        <dbReference type="HAMAP-Rule" id="MF_00384"/>
    </source>
</evidence>
<dbReference type="Gene3D" id="3.30.70.890">
    <property type="entry name" value="GHMP kinase, C-terminal domain"/>
    <property type="match status" value="1"/>
</dbReference>
<evidence type="ECO:0000256" key="4">
    <source>
        <dbReference type="ARBA" id="ARBA00017858"/>
    </source>
</evidence>
<dbReference type="Pfam" id="PF00288">
    <property type="entry name" value="GHMP_kinases_N"/>
    <property type="match status" value="1"/>
</dbReference>
<name>A0ABV6S2W3_9GAMM</name>
<dbReference type="EMBL" id="JBHLTG010000014">
    <property type="protein sequence ID" value="MFC0682468.1"/>
    <property type="molecule type" value="Genomic_DNA"/>
</dbReference>
<dbReference type="HAMAP" id="MF_00384">
    <property type="entry name" value="Homoser_kinase"/>
    <property type="match status" value="1"/>
</dbReference>
<evidence type="ECO:0000256" key="3">
    <source>
        <dbReference type="ARBA" id="ARBA00012078"/>
    </source>
</evidence>
<evidence type="ECO:0000313" key="15">
    <source>
        <dbReference type="EMBL" id="MFC0682468.1"/>
    </source>
</evidence>
<evidence type="ECO:0000313" key="16">
    <source>
        <dbReference type="Proteomes" id="UP001589896"/>
    </source>
</evidence>
<keyword evidence="10 12" id="KW-0067">ATP-binding</keyword>
<dbReference type="InterPro" id="IPR000870">
    <property type="entry name" value="Homoserine_kinase"/>
</dbReference>
<protein>
    <recommendedName>
        <fullName evidence="4 12">Homoserine kinase</fullName>
        <shortName evidence="12">HK</shortName>
        <shortName evidence="12">HSK</shortName>
        <ecNumber evidence="3 12">2.7.1.39</ecNumber>
    </recommendedName>
</protein>
<keyword evidence="8 12" id="KW-0547">Nucleotide-binding</keyword>
<comment type="caution">
    <text evidence="15">The sequence shown here is derived from an EMBL/GenBank/DDBJ whole genome shotgun (WGS) entry which is preliminary data.</text>
</comment>
<feature type="domain" description="GHMP kinase C-terminal" evidence="14">
    <location>
        <begin position="227"/>
        <end position="281"/>
    </location>
</feature>
<evidence type="ECO:0000256" key="11">
    <source>
        <dbReference type="ARBA" id="ARBA00049375"/>
    </source>
</evidence>
<keyword evidence="12" id="KW-0963">Cytoplasm</keyword>
<evidence type="ECO:0000256" key="6">
    <source>
        <dbReference type="ARBA" id="ARBA00022679"/>
    </source>
</evidence>
<reference evidence="15 16" key="1">
    <citation type="submission" date="2024-09" db="EMBL/GenBank/DDBJ databases">
        <authorList>
            <person name="Sun Q."/>
            <person name="Mori K."/>
        </authorList>
    </citation>
    <scope>NUCLEOTIDE SEQUENCE [LARGE SCALE GENOMIC DNA]</scope>
    <source>
        <strain evidence="15 16">KCTC 23076</strain>
    </source>
</reference>
<dbReference type="RefSeq" id="WP_386676517.1">
    <property type="nucleotide sequence ID" value="NZ_JBHLTG010000014.1"/>
</dbReference>
<dbReference type="InterPro" id="IPR006204">
    <property type="entry name" value="GHMP_kinase_N_dom"/>
</dbReference>